<accession>A0A098G5F2</accession>
<dbReference type="Proteomes" id="UP000032430">
    <property type="component" value="Chromosome I"/>
</dbReference>
<dbReference type="OrthoDB" id="9803764at2"/>
<proteinExistence type="predicted"/>
<dbReference type="InterPro" id="IPR029062">
    <property type="entry name" value="Class_I_gatase-like"/>
</dbReference>
<dbReference type="PANTHER" id="PTHR43130:SF15">
    <property type="entry name" value="THIJ_PFPI FAMILY PROTEIN (AFU_ORTHOLOGUE AFUA_5G14240)"/>
    <property type="match status" value="1"/>
</dbReference>
<keyword evidence="3" id="KW-1185">Reference proteome</keyword>
<dbReference type="KEGG" id="lfa:LFA_2352"/>
<protein>
    <recommendedName>
        <fullName evidence="1">DJ-1/PfpI domain-containing protein</fullName>
    </recommendedName>
</protein>
<dbReference type="RefSeq" id="WP_045096170.1">
    <property type="nucleotide sequence ID" value="NZ_LN614827.1"/>
</dbReference>
<dbReference type="AlphaFoldDB" id="A0A098G5F2"/>
<dbReference type="SUPFAM" id="SSF52317">
    <property type="entry name" value="Class I glutamine amidotransferase-like"/>
    <property type="match status" value="1"/>
</dbReference>
<dbReference type="EMBL" id="LN614827">
    <property type="protein sequence ID" value="CEG57723.1"/>
    <property type="molecule type" value="Genomic_DNA"/>
</dbReference>
<dbReference type="STRING" id="1212491.LFA_2352"/>
<reference evidence="3" key="1">
    <citation type="submission" date="2014-09" db="EMBL/GenBank/DDBJ databases">
        <authorList>
            <person name="Gomez-Valero L."/>
        </authorList>
    </citation>
    <scope>NUCLEOTIDE SEQUENCE [LARGE SCALE GENOMIC DNA]</scope>
    <source>
        <strain evidence="3">ATCC700992</strain>
    </source>
</reference>
<dbReference type="InterPro" id="IPR002818">
    <property type="entry name" value="DJ-1/PfpI"/>
</dbReference>
<organism evidence="2 3">
    <name type="scientific">Legionella fallonii LLAP-10</name>
    <dbReference type="NCBI Taxonomy" id="1212491"/>
    <lineage>
        <taxon>Bacteria</taxon>
        <taxon>Pseudomonadati</taxon>
        <taxon>Pseudomonadota</taxon>
        <taxon>Gammaproteobacteria</taxon>
        <taxon>Legionellales</taxon>
        <taxon>Legionellaceae</taxon>
        <taxon>Legionella</taxon>
    </lineage>
</organism>
<evidence type="ECO:0000313" key="2">
    <source>
        <dbReference type="EMBL" id="CEG57723.1"/>
    </source>
</evidence>
<dbReference type="InterPro" id="IPR052158">
    <property type="entry name" value="INH-QAR"/>
</dbReference>
<dbReference type="PANTHER" id="PTHR43130">
    <property type="entry name" value="ARAC-FAMILY TRANSCRIPTIONAL REGULATOR"/>
    <property type="match status" value="1"/>
</dbReference>
<dbReference type="Gene3D" id="3.40.50.880">
    <property type="match status" value="1"/>
</dbReference>
<evidence type="ECO:0000259" key="1">
    <source>
        <dbReference type="Pfam" id="PF01965"/>
    </source>
</evidence>
<dbReference type="CDD" id="cd03139">
    <property type="entry name" value="GATase1_PfpI_2"/>
    <property type="match status" value="1"/>
</dbReference>
<dbReference type="Pfam" id="PF01965">
    <property type="entry name" value="DJ-1_PfpI"/>
    <property type="match status" value="1"/>
</dbReference>
<dbReference type="HOGENOM" id="CLU_000445_44_8_6"/>
<evidence type="ECO:0000313" key="3">
    <source>
        <dbReference type="Proteomes" id="UP000032430"/>
    </source>
</evidence>
<feature type="domain" description="DJ-1/PfpI" evidence="1">
    <location>
        <begin position="13"/>
        <end position="173"/>
    </location>
</feature>
<gene>
    <name evidence="2" type="ORF">LFA_2352</name>
</gene>
<name>A0A098G5F2_9GAMM</name>
<sequence>MTQSPSSRKTLGVLLFPEFETLDVFGPLQMFGMLPEQLNIVLVAEKRGLILSTHGQAVFVEYNLQSAPHLDYLLVPGGKGTRKEVYNHHLISWIKTRSMLADLTLSVCTGAALLAKAGVLDGHKATTNKLAFDWVVEQGPKVDWIKQARWVDAGTTITSAGISAGIDMSLYVIARLFGDSVRDNVAKRAEYRIHQDPYVE</sequence>